<keyword evidence="1" id="KW-0472">Membrane</keyword>
<name>A0ABU1DDR5_9HYPH</name>
<dbReference type="RefSeq" id="WP_309390001.1">
    <property type="nucleotide sequence ID" value="NZ_JADBEO010000010.1"/>
</dbReference>
<keyword evidence="1" id="KW-1133">Transmembrane helix</keyword>
<evidence type="ECO:0000313" key="3">
    <source>
        <dbReference type="Proteomes" id="UP001181622"/>
    </source>
</evidence>
<proteinExistence type="predicted"/>
<keyword evidence="3" id="KW-1185">Reference proteome</keyword>
<keyword evidence="1" id="KW-0812">Transmembrane</keyword>
<evidence type="ECO:0000313" key="2">
    <source>
        <dbReference type="EMBL" id="MDR4306263.1"/>
    </source>
</evidence>
<dbReference type="Proteomes" id="UP001181622">
    <property type="component" value="Unassembled WGS sequence"/>
</dbReference>
<gene>
    <name evidence="2" type="ORF">IHQ68_06485</name>
</gene>
<protein>
    <submittedName>
        <fullName evidence="2">Uncharacterized protein</fullName>
    </submittedName>
</protein>
<comment type="caution">
    <text evidence="2">The sequence shown here is derived from an EMBL/GenBank/DDBJ whole genome shotgun (WGS) entry which is preliminary data.</text>
</comment>
<organism evidence="2 3">
    <name type="scientific">Chelatococcus sambhunathii</name>
    <dbReference type="NCBI Taxonomy" id="363953"/>
    <lineage>
        <taxon>Bacteria</taxon>
        <taxon>Pseudomonadati</taxon>
        <taxon>Pseudomonadota</taxon>
        <taxon>Alphaproteobacteria</taxon>
        <taxon>Hyphomicrobiales</taxon>
        <taxon>Chelatococcaceae</taxon>
        <taxon>Chelatococcus</taxon>
    </lineage>
</organism>
<sequence length="53" mass="5340">MPTAFIPNLPGPARSRAAAITATVLPVAALAFACLDGALVYAAGLLLWAFGAR</sequence>
<feature type="transmembrane region" description="Helical" evidence="1">
    <location>
        <begin position="20"/>
        <end position="50"/>
    </location>
</feature>
<evidence type="ECO:0000256" key="1">
    <source>
        <dbReference type="SAM" id="Phobius"/>
    </source>
</evidence>
<dbReference type="EMBL" id="JADBEO010000010">
    <property type="protein sequence ID" value="MDR4306263.1"/>
    <property type="molecule type" value="Genomic_DNA"/>
</dbReference>
<reference evidence="2" key="1">
    <citation type="submission" date="2020-10" db="EMBL/GenBank/DDBJ databases">
        <authorList>
            <person name="Abbas A."/>
            <person name="Razzaq R."/>
            <person name="Waqas M."/>
            <person name="Abbas N."/>
            <person name="Nielsen T.K."/>
            <person name="Hansen L.H."/>
            <person name="Hussain S."/>
            <person name="Shahid M."/>
        </authorList>
    </citation>
    <scope>NUCLEOTIDE SEQUENCE</scope>
    <source>
        <strain evidence="2">S14</strain>
    </source>
</reference>
<accession>A0ABU1DDR5</accession>